<evidence type="ECO:0000313" key="1">
    <source>
        <dbReference type="EMBL" id="MBX57373.1"/>
    </source>
</evidence>
<dbReference type="AlphaFoldDB" id="A0A2P2PRP8"/>
<organism evidence="1">
    <name type="scientific">Rhizophora mucronata</name>
    <name type="common">Asiatic mangrove</name>
    <dbReference type="NCBI Taxonomy" id="61149"/>
    <lineage>
        <taxon>Eukaryota</taxon>
        <taxon>Viridiplantae</taxon>
        <taxon>Streptophyta</taxon>
        <taxon>Embryophyta</taxon>
        <taxon>Tracheophyta</taxon>
        <taxon>Spermatophyta</taxon>
        <taxon>Magnoliopsida</taxon>
        <taxon>eudicotyledons</taxon>
        <taxon>Gunneridae</taxon>
        <taxon>Pentapetalae</taxon>
        <taxon>rosids</taxon>
        <taxon>fabids</taxon>
        <taxon>Malpighiales</taxon>
        <taxon>Rhizophoraceae</taxon>
        <taxon>Rhizophora</taxon>
    </lineage>
</organism>
<proteinExistence type="predicted"/>
<accession>A0A2P2PRP8</accession>
<protein>
    <submittedName>
        <fullName evidence="1">Uncharacterized protein</fullName>
    </submittedName>
</protein>
<dbReference type="EMBL" id="GGEC01076889">
    <property type="protein sequence ID" value="MBX57373.1"/>
    <property type="molecule type" value="Transcribed_RNA"/>
</dbReference>
<sequence>MHMQSQSPAPAYTINNQVCTPDNHLTCGLNSQHTNLMKLKQYSR</sequence>
<reference evidence="1" key="1">
    <citation type="submission" date="2018-02" db="EMBL/GenBank/DDBJ databases">
        <title>Rhizophora mucronata_Transcriptome.</title>
        <authorList>
            <person name="Meera S.P."/>
            <person name="Sreeshan A."/>
            <person name="Augustine A."/>
        </authorList>
    </citation>
    <scope>NUCLEOTIDE SEQUENCE</scope>
    <source>
        <tissue evidence="1">Leaf</tissue>
    </source>
</reference>
<name>A0A2P2PRP8_RHIMU</name>